<name>A0A1H8J8W3_9RHOB</name>
<sequence length="85" mass="9397">MISALTAALIWLVAANVTGFLPSRDKHWRAAYVLIAVGIPILGWVTWTNGPIVGLVILAMGASVLRWPVVYFWRWLRAKAVNPAE</sequence>
<gene>
    <name evidence="2" type="ORF">SAMN05216227_10246</name>
</gene>
<feature type="transmembrane region" description="Helical" evidence="1">
    <location>
        <begin position="52"/>
        <end position="73"/>
    </location>
</feature>
<evidence type="ECO:0000256" key="1">
    <source>
        <dbReference type="SAM" id="Phobius"/>
    </source>
</evidence>
<keyword evidence="1" id="KW-1133">Transmembrane helix</keyword>
<dbReference type="EMBL" id="FOCO01000024">
    <property type="protein sequence ID" value="SEN76885.1"/>
    <property type="molecule type" value="Genomic_DNA"/>
</dbReference>
<organism evidence="2 3">
    <name type="scientific">Pseudorhodobacter antarcticus</name>
    <dbReference type="NCBI Taxonomy" id="1077947"/>
    <lineage>
        <taxon>Bacteria</taxon>
        <taxon>Pseudomonadati</taxon>
        <taxon>Pseudomonadota</taxon>
        <taxon>Alphaproteobacteria</taxon>
        <taxon>Rhodobacterales</taxon>
        <taxon>Paracoccaceae</taxon>
        <taxon>Pseudorhodobacter</taxon>
    </lineage>
</organism>
<dbReference type="Pfam" id="PF10658">
    <property type="entry name" value="DUF2484"/>
    <property type="match status" value="1"/>
</dbReference>
<keyword evidence="1" id="KW-0812">Transmembrane</keyword>
<dbReference type="InterPro" id="IPR018919">
    <property type="entry name" value="DUF2484"/>
</dbReference>
<accession>A0A1H8J8W3</accession>
<dbReference type="OrthoDB" id="7862849at2"/>
<protein>
    <recommendedName>
        <fullName evidence="4">DUF2484 family protein</fullName>
    </recommendedName>
</protein>
<dbReference type="Proteomes" id="UP000183002">
    <property type="component" value="Unassembled WGS sequence"/>
</dbReference>
<proteinExistence type="predicted"/>
<keyword evidence="1" id="KW-0472">Membrane</keyword>
<evidence type="ECO:0000313" key="2">
    <source>
        <dbReference type="EMBL" id="SEN76885.1"/>
    </source>
</evidence>
<dbReference type="AlphaFoldDB" id="A0A1H8J8W3"/>
<evidence type="ECO:0000313" key="3">
    <source>
        <dbReference type="Proteomes" id="UP000183002"/>
    </source>
</evidence>
<reference evidence="2 3" key="1">
    <citation type="submission" date="2016-10" db="EMBL/GenBank/DDBJ databases">
        <authorList>
            <person name="de Groot N.N."/>
        </authorList>
    </citation>
    <scope>NUCLEOTIDE SEQUENCE [LARGE SCALE GENOMIC DNA]</scope>
    <source>
        <strain evidence="2 3">CGMCC 1.10836</strain>
    </source>
</reference>
<dbReference type="STRING" id="1077947.SAMN05216227_10246"/>
<dbReference type="RefSeq" id="WP_050520424.1">
    <property type="nucleotide sequence ID" value="NZ_FOCO01000024.1"/>
</dbReference>
<evidence type="ECO:0008006" key="4">
    <source>
        <dbReference type="Google" id="ProtNLM"/>
    </source>
</evidence>
<feature type="transmembrane region" description="Helical" evidence="1">
    <location>
        <begin position="29"/>
        <end position="47"/>
    </location>
</feature>
<keyword evidence="3" id="KW-1185">Reference proteome</keyword>